<dbReference type="Pfam" id="PF25484">
    <property type="entry name" value="DUF7907"/>
    <property type="match status" value="1"/>
</dbReference>
<proteinExistence type="predicted"/>
<sequence length="182" mass="18976">MASVTSYSNGPFVLRTRVNNGGDAKFDNLYVFAYHTGAGLNDAMLRTEPQSAVSATAFTGGAGSGSTLGAQFFAVLFQIGGSPYELMPATGYTSYSGVLPVRINVNGAPPSTDNAFYFEGNKLRWTSSADSSPPGGFYGWLACQSTHPAIGTPSIKGTQLFYRTVPGTAPAGCADVDLLAVY</sequence>
<organism evidence="2 3">
    <name type="scientific">Sporothrix curviconia</name>
    <dbReference type="NCBI Taxonomy" id="1260050"/>
    <lineage>
        <taxon>Eukaryota</taxon>
        <taxon>Fungi</taxon>
        <taxon>Dikarya</taxon>
        <taxon>Ascomycota</taxon>
        <taxon>Pezizomycotina</taxon>
        <taxon>Sordariomycetes</taxon>
        <taxon>Sordariomycetidae</taxon>
        <taxon>Ophiostomatales</taxon>
        <taxon>Ophiostomataceae</taxon>
        <taxon>Sporothrix</taxon>
    </lineage>
</organism>
<name>A0ABP0AS90_9PEZI</name>
<comment type="caution">
    <text evidence="2">The sequence shown here is derived from an EMBL/GenBank/DDBJ whole genome shotgun (WGS) entry which is preliminary data.</text>
</comment>
<dbReference type="Proteomes" id="UP001642405">
    <property type="component" value="Unassembled WGS sequence"/>
</dbReference>
<protein>
    <recommendedName>
        <fullName evidence="1">DUF7907 domain-containing protein</fullName>
    </recommendedName>
</protein>
<keyword evidence="3" id="KW-1185">Reference proteome</keyword>
<feature type="domain" description="DUF7907" evidence="1">
    <location>
        <begin position="11"/>
        <end position="182"/>
    </location>
</feature>
<evidence type="ECO:0000313" key="3">
    <source>
        <dbReference type="Proteomes" id="UP001642405"/>
    </source>
</evidence>
<accession>A0ABP0AS90</accession>
<evidence type="ECO:0000313" key="2">
    <source>
        <dbReference type="EMBL" id="CAK7210127.1"/>
    </source>
</evidence>
<dbReference type="EMBL" id="CAWUHB010000002">
    <property type="protein sequence ID" value="CAK7210127.1"/>
    <property type="molecule type" value="Genomic_DNA"/>
</dbReference>
<dbReference type="InterPro" id="IPR057229">
    <property type="entry name" value="DUF7907"/>
</dbReference>
<evidence type="ECO:0000259" key="1">
    <source>
        <dbReference type="Pfam" id="PF25484"/>
    </source>
</evidence>
<reference evidence="2 3" key="1">
    <citation type="submission" date="2024-01" db="EMBL/GenBank/DDBJ databases">
        <authorList>
            <person name="Allen C."/>
            <person name="Tagirdzhanova G."/>
        </authorList>
    </citation>
    <scope>NUCLEOTIDE SEQUENCE [LARGE SCALE GENOMIC DNA]</scope>
</reference>
<gene>
    <name evidence="2" type="ORF">SCUCBS95973_000686</name>
</gene>